<dbReference type="AlphaFoldDB" id="A0A6V7TY14"/>
<dbReference type="Proteomes" id="UP000580250">
    <property type="component" value="Unassembled WGS sequence"/>
</dbReference>
<gene>
    <name evidence="1" type="ORF">MENT_LOCUS5298</name>
</gene>
<accession>A0A6V7TY14</accession>
<proteinExistence type="predicted"/>
<sequence>MTMFAWKTTSKCSYIKRIFPDFASFNCVKQTHIRVCRNRI</sequence>
<comment type="caution">
    <text evidence="1">The sequence shown here is derived from an EMBL/GenBank/DDBJ whole genome shotgun (WGS) entry which is preliminary data.</text>
</comment>
<protein>
    <submittedName>
        <fullName evidence="1">Uncharacterized protein</fullName>
    </submittedName>
</protein>
<organism evidence="1 2">
    <name type="scientific">Meloidogyne enterolobii</name>
    <name type="common">Root-knot nematode worm</name>
    <name type="synonym">Meloidogyne mayaguensis</name>
    <dbReference type="NCBI Taxonomy" id="390850"/>
    <lineage>
        <taxon>Eukaryota</taxon>
        <taxon>Metazoa</taxon>
        <taxon>Ecdysozoa</taxon>
        <taxon>Nematoda</taxon>
        <taxon>Chromadorea</taxon>
        <taxon>Rhabditida</taxon>
        <taxon>Tylenchina</taxon>
        <taxon>Tylenchomorpha</taxon>
        <taxon>Tylenchoidea</taxon>
        <taxon>Meloidogynidae</taxon>
        <taxon>Meloidogyninae</taxon>
        <taxon>Meloidogyne</taxon>
    </lineage>
</organism>
<name>A0A6V7TY14_MELEN</name>
<reference evidence="1 2" key="1">
    <citation type="submission" date="2020-08" db="EMBL/GenBank/DDBJ databases">
        <authorList>
            <person name="Koutsovoulos G."/>
            <person name="Danchin GJ E."/>
        </authorList>
    </citation>
    <scope>NUCLEOTIDE SEQUENCE [LARGE SCALE GENOMIC DNA]</scope>
</reference>
<dbReference type="EMBL" id="CAJEWN010000019">
    <property type="protein sequence ID" value="CAD2137055.1"/>
    <property type="molecule type" value="Genomic_DNA"/>
</dbReference>
<evidence type="ECO:0000313" key="2">
    <source>
        <dbReference type="Proteomes" id="UP000580250"/>
    </source>
</evidence>
<evidence type="ECO:0000313" key="1">
    <source>
        <dbReference type="EMBL" id="CAD2137055.1"/>
    </source>
</evidence>